<dbReference type="InterPro" id="IPR010852">
    <property type="entry name" value="ABATE"/>
</dbReference>
<organism evidence="2 3">
    <name type="scientific">Micromonospora jinlongensis</name>
    <dbReference type="NCBI Taxonomy" id="1287877"/>
    <lineage>
        <taxon>Bacteria</taxon>
        <taxon>Bacillati</taxon>
        <taxon>Actinomycetota</taxon>
        <taxon>Actinomycetes</taxon>
        <taxon>Micromonosporales</taxon>
        <taxon>Micromonosporaceae</taxon>
        <taxon>Micromonospora</taxon>
    </lineage>
</organism>
<evidence type="ECO:0000313" key="2">
    <source>
        <dbReference type="EMBL" id="NYH40741.1"/>
    </source>
</evidence>
<evidence type="ECO:0000259" key="1">
    <source>
        <dbReference type="Pfam" id="PF11706"/>
    </source>
</evidence>
<feature type="domain" description="Zinc finger CGNR" evidence="1">
    <location>
        <begin position="137"/>
        <end position="178"/>
    </location>
</feature>
<gene>
    <name evidence="2" type="ORF">HNR22_000468</name>
</gene>
<dbReference type="PANTHER" id="PTHR35525:SF3">
    <property type="entry name" value="BLL6575 PROTEIN"/>
    <property type="match status" value="1"/>
</dbReference>
<reference evidence="2 3" key="1">
    <citation type="submission" date="2020-07" db="EMBL/GenBank/DDBJ databases">
        <title>Sequencing the genomes of 1000 actinobacteria strains.</title>
        <authorList>
            <person name="Klenk H.-P."/>
        </authorList>
    </citation>
    <scope>NUCLEOTIDE SEQUENCE [LARGE SCALE GENOMIC DNA]</scope>
    <source>
        <strain evidence="2 3">DSM 45876</strain>
    </source>
</reference>
<dbReference type="Pfam" id="PF11706">
    <property type="entry name" value="zf-CGNR"/>
    <property type="match status" value="1"/>
</dbReference>
<dbReference type="AlphaFoldDB" id="A0A7Y9WWA0"/>
<proteinExistence type="predicted"/>
<dbReference type="EMBL" id="JACCHK010000001">
    <property type="protein sequence ID" value="NYH40741.1"/>
    <property type="molecule type" value="Genomic_DNA"/>
</dbReference>
<name>A0A7Y9WWA0_9ACTN</name>
<accession>A0A7Y9WWA0</accession>
<protein>
    <submittedName>
        <fullName evidence="2">Putative RNA-binding Zn ribbon-like protein</fullName>
    </submittedName>
</protein>
<dbReference type="InterPro" id="IPR023286">
    <property type="entry name" value="ABATE_dom_sf"/>
</dbReference>
<dbReference type="Proteomes" id="UP000523545">
    <property type="component" value="Unassembled WGS sequence"/>
</dbReference>
<dbReference type="PANTHER" id="PTHR35525">
    <property type="entry name" value="BLL6575 PROTEIN"/>
    <property type="match status" value="1"/>
</dbReference>
<keyword evidence="3" id="KW-1185">Reference proteome</keyword>
<evidence type="ECO:0000313" key="3">
    <source>
        <dbReference type="Proteomes" id="UP000523545"/>
    </source>
</evidence>
<dbReference type="RefSeq" id="WP_179778804.1">
    <property type="nucleotide sequence ID" value="NZ_JACCHK010000001.1"/>
</dbReference>
<comment type="caution">
    <text evidence="2">The sequence shown here is derived from an EMBL/GenBank/DDBJ whole genome shotgun (WGS) entry which is preliminary data.</text>
</comment>
<dbReference type="InterPro" id="IPR021005">
    <property type="entry name" value="Znf_CGNR"/>
</dbReference>
<sequence>MDDDAAVPAAARLIRDFVNTVEQQIDHETLTSPDHLRDWFVERQLMPAGTHLGPADLDLAVTVREGLRAVLLGHAGHQADPGALDRLNRALAGLPVTLRFADDGHRLVTTAGTPLGQAVAGLVDAVRRAAEAGAWARLKVCARDTCRWAYYDSSRNQARRWCSMAGCGNYIKMKRAYAVRTGRTPPI</sequence>
<dbReference type="SUPFAM" id="SSF160904">
    <property type="entry name" value="Jann2411-like"/>
    <property type="match status" value="1"/>
</dbReference>
<dbReference type="Gene3D" id="1.10.3300.10">
    <property type="entry name" value="Jann2411-like domain"/>
    <property type="match status" value="1"/>
</dbReference>
<dbReference type="Pfam" id="PF07336">
    <property type="entry name" value="ABATE"/>
    <property type="match status" value="1"/>
</dbReference>